<evidence type="ECO:0000313" key="5">
    <source>
        <dbReference type="EMBL" id="RIB24274.1"/>
    </source>
</evidence>
<dbReference type="OrthoDB" id="2376333at2759"/>
<feature type="domain" description="Protein kinase" evidence="4">
    <location>
        <begin position="312"/>
        <end position="571"/>
    </location>
</feature>
<comment type="caution">
    <text evidence="5">The sequence shown here is derived from an EMBL/GenBank/DDBJ whole genome shotgun (WGS) entry which is preliminary data.</text>
</comment>
<dbReference type="InterPro" id="IPR017441">
    <property type="entry name" value="Protein_kinase_ATP_BS"/>
</dbReference>
<dbReference type="PROSITE" id="PS50011">
    <property type="entry name" value="PROTEIN_KINASE_DOM"/>
    <property type="match status" value="4"/>
</dbReference>
<reference evidence="5 6" key="1">
    <citation type="submission" date="2018-06" db="EMBL/GenBank/DDBJ databases">
        <title>Comparative genomics reveals the genomic features of Rhizophagus irregularis, R. cerebriforme, R. diaphanum and Gigaspora rosea, and their symbiotic lifestyle signature.</title>
        <authorList>
            <person name="Morin E."/>
            <person name="San Clemente H."/>
            <person name="Chen E.C.H."/>
            <person name="De La Providencia I."/>
            <person name="Hainaut M."/>
            <person name="Kuo A."/>
            <person name="Kohler A."/>
            <person name="Murat C."/>
            <person name="Tang N."/>
            <person name="Roy S."/>
            <person name="Loubradou J."/>
            <person name="Henrissat B."/>
            <person name="Grigoriev I.V."/>
            <person name="Corradi N."/>
            <person name="Roux C."/>
            <person name="Martin F.M."/>
        </authorList>
    </citation>
    <scope>NUCLEOTIDE SEQUENCE [LARGE SCALE GENOMIC DNA]</scope>
    <source>
        <strain evidence="5 6">DAOM 194757</strain>
    </source>
</reference>
<dbReference type="Gene3D" id="1.10.510.10">
    <property type="entry name" value="Transferase(Phosphotransferase) domain 1"/>
    <property type="match status" value="5"/>
</dbReference>
<dbReference type="PANTHER" id="PTHR44329:SF298">
    <property type="entry name" value="MIXED LINEAGE KINASE DOMAIN-LIKE PROTEIN"/>
    <property type="match status" value="1"/>
</dbReference>
<accession>A0A397VP46</accession>
<evidence type="ECO:0000313" key="6">
    <source>
        <dbReference type="Proteomes" id="UP000266673"/>
    </source>
</evidence>
<dbReference type="Pfam" id="PF00069">
    <property type="entry name" value="Pkinase"/>
    <property type="match status" value="1"/>
</dbReference>
<protein>
    <submittedName>
        <fullName evidence="5">Kinase-like domain-containing protein</fullName>
    </submittedName>
</protein>
<dbReference type="EMBL" id="QKWP01000223">
    <property type="protein sequence ID" value="RIB24274.1"/>
    <property type="molecule type" value="Genomic_DNA"/>
</dbReference>
<dbReference type="InterPro" id="IPR000719">
    <property type="entry name" value="Prot_kinase_dom"/>
</dbReference>
<evidence type="ECO:0000259" key="4">
    <source>
        <dbReference type="PROSITE" id="PS50011"/>
    </source>
</evidence>
<name>A0A397VP46_9GLOM</name>
<sequence length="1241" mass="143661">MSSWFKDAVKNKHIKSFEYEAFENKKLIGNGGFGKVYSAYSKDIDQTIALKRLHHSIIHDDENSFHEFVREVESILDVSCLPQFALLYLIDEIQISDPKEKYYMVLQYANSGNLRGYLQSHFSKLDWPTKIKMAKEISSGIKCLHNANIVHRDLHDKNILVDNGRMMIADFGLSKSLENTSKSISGGVWTFTDPSYLANQYMFKRGKPSDIYSLGLLFWELSSGFPPFKNVSDVAEIILDLISGKRETPINGTPIEFMNLYCDAWNGDPSSRPNIDEIYHKLNSIQIDSVYHSALEKAILDQGINCYSFNEFSDLKKISIEESDTVYKSIWKTCSKTVALKCLKVNDSDLSGMMIQEFINKLQLLQEASHPNIIRFYGVTKDSEGYYNMILHFTEEGNFREYLEHKFSNLKWTKKLHIAKDIAEGLKFLHSNNLAHCDLYPKNILIHEGKMMIAGFGIGMSEDASLSRSIAMKMQAYIEPQCFSEPSYKRDMKSDIYSLGVILWEISSGKPPFQQFESEYSIFTRIFQGEREAPVEGTPLQYKDLYMQCWDYNPAKRPDINSILDILDKLLRHKDPIITETRTDSSTYIQWIEDAISNQLINYFDYSEFSDHEIIGDEMEMELFVKELQLLQRISFRPNVNHFYGVTKESDENYKMIIQFANDGNLRDYLARNFSTLRWEDKFRIAREIAQGLAYLHVNEIVHKNLHPKNILVHENKMMVADFGLSKELTVDMTNSTSNTDGMPAFIDPQCFKKLDYKCTTKSDIYSFGVILWEISSGHKPFPKLRRIQIAIQIFNDVREKAVEGTPLQYEKLYKECWDVDPDKRPEINDVVNLLSQFILKPEEFQESIEKPLKGSLKKIDYKRTTKSDIYSFGVILWEISSGHKPFPKLTRIQIAIQIFNDVREKAVEGTPLQYEKLYKECWDVDPNKRPEIKDAFNLLNQFILKPEEFQESIEKPLKGSLKQAALDHIIKFHDYNEFSEITKIAEEPFSSIHKCKWENCRLTIVLKCLKVNDEFLDKNIVKGFIDMLQILQDFNHPNIVKFYGITKDPSSGYYSTILQWADKGDLRDYFKKEFSTLDWTRKLCMAKEISEGLCYLHEKGITHGNLHSKNILVYEERMMIGGFGISEQVNDASFSTTIARGMPAYIDPQCLKEPTHKRDKKSDIYSLGVVLWEISSGQVPFKSIEIGFSVTIHVFSGGRETPVEGTPPQYEQIYKQCWDEDPIKRPDIALVLKSLRQITN</sequence>
<keyword evidence="5" id="KW-0808">Transferase</keyword>
<dbReference type="PRINTS" id="PR00109">
    <property type="entry name" value="TYRKINASE"/>
</dbReference>
<proteinExistence type="predicted"/>
<feature type="binding site" evidence="3">
    <location>
        <position position="51"/>
    </location>
    <ligand>
        <name>ATP</name>
        <dbReference type="ChEBI" id="CHEBI:30616"/>
    </ligand>
</feature>
<dbReference type="Proteomes" id="UP000266673">
    <property type="component" value="Unassembled WGS sequence"/>
</dbReference>
<keyword evidence="1 3" id="KW-0547">Nucleotide-binding</keyword>
<organism evidence="5 6">
    <name type="scientific">Gigaspora rosea</name>
    <dbReference type="NCBI Taxonomy" id="44941"/>
    <lineage>
        <taxon>Eukaryota</taxon>
        <taxon>Fungi</taxon>
        <taxon>Fungi incertae sedis</taxon>
        <taxon>Mucoromycota</taxon>
        <taxon>Glomeromycotina</taxon>
        <taxon>Glomeromycetes</taxon>
        <taxon>Diversisporales</taxon>
        <taxon>Gigasporaceae</taxon>
        <taxon>Gigaspora</taxon>
    </lineage>
</organism>
<feature type="domain" description="Protein kinase" evidence="4">
    <location>
        <begin position="979"/>
        <end position="1241"/>
    </location>
</feature>
<evidence type="ECO:0000256" key="1">
    <source>
        <dbReference type="ARBA" id="ARBA00022741"/>
    </source>
</evidence>
<dbReference type="PANTHER" id="PTHR44329">
    <property type="entry name" value="SERINE/THREONINE-PROTEIN KINASE TNNI3K-RELATED"/>
    <property type="match status" value="1"/>
</dbReference>
<dbReference type="InterPro" id="IPR051681">
    <property type="entry name" value="Ser/Thr_Kinases-Pseudokinases"/>
</dbReference>
<dbReference type="STRING" id="44941.A0A397VP46"/>
<dbReference type="GO" id="GO:0004674">
    <property type="term" value="F:protein serine/threonine kinase activity"/>
    <property type="evidence" value="ECO:0007669"/>
    <property type="project" value="TreeGrafter"/>
</dbReference>
<dbReference type="Pfam" id="PF07714">
    <property type="entry name" value="PK_Tyr_Ser-Thr"/>
    <property type="match status" value="4"/>
</dbReference>
<feature type="domain" description="Protein kinase" evidence="4">
    <location>
        <begin position="22"/>
        <end position="295"/>
    </location>
</feature>
<gene>
    <name evidence="5" type="ORF">C2G38_2242108</name>
</gene>
<keyword evidence="5" id="KW-0418">Kinase</keyword>
<evidence type="ECO:0000256" key="2">
    <source>
        <dbReference type="ARBA" id="ARBA00022840"/>
    </source>
</evidence>
<feature type="domain" description="Protein kinase" evidence="4">
    <location>
        <begin position="564"/>
        <end position="839"/>
    </location>
</feature>
<dbReference type="InterPro" id="IPR011009">
    <property type="entry name" value="Kinase-like_dom_sf"/>
</dbReference>
<dbReference type="GO" id="GO:0005524">
    <property type="term" value="F:ATP binding"/>
    <property type="evidence" value="ECO:0007669"/>
    <property type="project" value="UniProtKB-UniRule"/>
</dbReference>
<dbReference type="PROSITE" id="PS00107">
    <property type="entry name" value="PROTEIN_KINASE_ATP"/>
    <property type="match status" value="1"/>
</dbReference>
<dbReference type="AlphaFoldDB" id="A0A397VP46"/>
<dbReference type="SUPFAM" id="SSF56112">
    <property type="entry name" value="Protein kinase-like (PK-like)"/>
    <property type="match status" value="5"/>
</dbReference>
<dbReference type="InterPro" id="IPR001245">
    <property type="entry name" value="Ser-Thr/Tyr_kinase_cat_dom"/>
</dbReference>
<evidence type="ECO:0000256" key="3">
    <source>
        <dbReference type="PROSITE-ProRule" id="PRU10141"/>
    </source>
</evidence>
<keyword evidence="2 3" id="KW-0067">ATP-binding</keyword>
<keyword evidence="6" id="KW-1185">Reference proteome</keyword>